<evidence type="ECO:0000256" key="3">
    <source>
        <dbReference type="ARBA" id="ARBA00023242"/>
    </source>
</evidence>
<keyword evidence="7" id="KW-1185">Reference proteome</keyword>
<dbReference type="PROSITE" id="PS51476">
    <property type="entry name" value="PROTEASOME_BETA_2"/>
    <property type="match status" value="1"/>
</dbReference>
<dbReference type="FunFam" id="3.60.20.10:FF:000008">
    <property type="entry name" value="Proteasome subunit beta type-4"/>
    <property type="match status" value="1"/>
</dbReference>
<dbReference type="SUPFAM" id="SSF56235">
    <property type="entry name" value="N-terminal nucleophile aminohydrolases (Ntn hydrolases)"/>
    <property type="match status" value="1"/>
</dbReference>
<proteinExistence type="inferred from homology"/>
<dbReference type="GO" id="GO:0010499">
    <property type="term" value="P:proteasomal ubiquitin-independent protein catabolic process"/>
    <property type="evidence" value="ECO:0007669"/>
    <property type="project" value="UniProtKB-ARBA"/>
</dbReference>
<dbReference type="InterPro" id="IPR035206">
    <property type="entry name" value="Proteasome_beta2"/>
</dbReference>
<evidence type="ECO:0000256" key="4">
    <source>
        <dbReference type="ARBA" id="ARBA00026071"/>
    </source>
</evidence>
<dbReference type="CDD" id="cd03758">
    <property type="entry name" value="proteasome_beta_type_2"/>
    <property type="match status" value="1"/>
</dbReference>
<keyword evidence="3 5" id="KW-0539">Nucleus</keyword>
<dbReference type="Proteomes" id="UP000189911">
    <property type="component" value="Chromosome H"/>
</dbReference>
<reference evidence="7" key="1">
    <citation type="submission" date="2016-03" db="EMBL/GenBank/DDBJ databases">
        <authorList>
            <person name="Devillers Hugo."/>
        </authorList>
    </citation>
    <scope>NUCLEOTIDE SEQUENCE [LARGE SCALE GENOMIC DNA]</scope>
</reference>
<evidence type="ECO:0000313" key="7">
    <source>
        <dbReference type="Proteomes" id="UP000189911"/>
    </source>
</evidence>
<dbReference type="GO" id="GO:0005634">
    <property type="term" value="C:nucleus"/>
    <property type="evidence" value="ECO:0007669"/>
    <property type="project" value="UniProtKB-SubCell"/>
</dbReference>
<comment type="subcellular location">
    <subcellularLocation>
        <location evidence="5">Cytoplasm</location>
    </subcellularLocation>
    <subcellularLocation>
        <location evidence="5">Nucleus</location>
    </subcellularLocation>
</comment>
<sequence>MDIILGIRVQDCVILATSKAVTRGISILKADDDKTRQLSEHTLMAFSGEAGDTVQFAEYIQANIQLYSIRENHELSPQAVSSFVRQELAKSLRSRKPYQVNVLLAGYDAHSNKTELYQIDYLGTKVELPYAAHGYSGFYTFSLLDRHYRPDMTLEDGLELLKLCVEELDRRMPVDFKGVLVKVIDKDGCREIEDFGTKA</sequence>
<comment type="subunit">
    <text evidence="4">The 26S proteasome consists of a 20S proteasome core and two 19S regulatory subunits. The 20S proteasome core is composed of 28 subunits that are arranged in four stacked rings, resulting in a barrel-shaped structure. The two end rings are each formed by seven alpha subunits, and the two central rings are each formed by seven beta subunits. The catalytic chamber with the active sites is on the inside of the barrel.</text>
</comment>
<comment type="similarity">
    <text evidence="5">Belongs to the peptidase T1B family.</text>
</comment>
<dbReference type="PROSITE" id="PS00854">
    <property type="entry name" value="PROTEASOME_BETA_1"/>
    <property type="match status" value="1"/>
</dbReference>
<keyword evidence="1 5" id="KW-0963">Cytoplasm</keyword>
<evidence type="ECO:0000256" key="5">
    <source>
        <dbReference type="RuleBase" id="RU004203"/>
    </source>
</evidence>
<dbReference type="OrthoDB" id="268428at2759"/>
<accession>A0A1G4KNG1</accession>
<comment type="function">
    <text evidence="5">Component of the proteasome, a multicatalytic proteinase complex which is characterized by its ability to cleave peptides with Arg, Phe, Tyr, Leu, and Glu adjacent to the leaving group at neutral or slightly basic pH. The proteasome has an ATP-dependent proteolytic activity.</text>
</comment>
<evidence type="ECO:0000256" key="2">
    <source>
        <dbReference type="ARBA" id="ARBA00022942"/>
    </source>
</evidence>
<comment type="subunit">
    <text evidence="5">Component of the proteasome complex.</text>
</comment>
<organism evidence="6 7">
    <name type="scientific">Lachancea nothofagi CBS 11611</name>
    <dbReference type="NCBI Taxonomy" id="1266666"/>
    <lineage>
        <taxon>Eukaryota</taxon>
        <taxon>Fungi</taxon>
        <taxon>Dikarya</taxon>
        <taxon>Ascomycota</taxon>
        <taxon>Saccharomycotina</taxon>
        <taxon>Saccharomycetes</taxon>
        <taxon>Saccharomycetales</taxon>
        <taxon>Saccharomycetaceae</taxon>
        <taxon>Lachancea</taxon>
    </lineage>
</organism>
<name>A0A1G4KNG1_9SACH</name>
<dbReference type="InterPro" id="IPR023333">
    <property type="entry name" value="Proteasome_suB-type"/>
</dbReference>
<dbReference type="Pfam" id="PF00227">
    <property type="entry name" value="Proteasome"/>
    <property type="match status" value="1"/>
</dbReference>
<dbReference type="PANTHER" id="PTHR32194">
    <property type="entry name" value="METALLOPROTEASE TLDD"/>
    <property type="match status" value="1"/>
</dbReference>
<dbReference type="EMBL" id="LT598447">
    <property type="protein sequence ID" value="SCV06012.1"/>
    <property type="molecule type" value="Genomic_DNA"/>
</dbReference>
<dbReference type="InterPro" id="IPR016050">
    <property type="entry name" value="Proteasome_bsu_CS"/>
</dbReference>
<keyword evidence="2 5" id="KW-0647">Proteasome</keyword>
<dbReference type="PANTHER" id="PTHR32194:SF2">
    <property type="entry name" value="PROTEASOME SUBUNIT BETA TYPE-1"/>
    <property type="match status" value="1"/>
</dbReference>
<dbReference type="GO" id="GO:0019774">
    <property type="term" value="C:proteasome core complex, beta-subunit complex"/>
    <property type="evidence" value="ECO:0007669"/>
    <property type="project" value="UniProtKB-ARBA"/>
</dbReference>
<dbReference type="GO" id="GO:0005737">
    <property type="term" value="C:cytoplasm"/>
    <property type="evidence" value="ECO:0007669"/>
    <property type="project" value="UniProtKB-SubCell"/>
</dbReference>
<protein>
    <recommendedName>
        <fullName evidence="5">Proteasome subunit beta</fullName>
    </recommendedName>
</protein>
<evidence type="ECO:0000256" key="1">
    <source>
        <dbReference type="ARBA" id="ARBA00022490"/>
    </source>
</evidence>
<dbReference type="InterPro" id="IPR001353">
    <property type="entry name" value="Proteasome_sua/b"/>
</dbReference>
<dbReference type="AlphaFoldDB" id="A0A1G4KNG1"/>
<gene>
    <name evidence="6" type="ORF">LANO_0H20164G</name>
</gene>
<dbReference type="GO" id="GO:0043161">
    <property type="term" value="P:proteasome-mediated ubiquitin-dependent protein catabolic process"/>
    <property type="evidence" value="ECO:0007669"/>
    <property type="project" value="UniProtKB-ARBA"/>
</dbReference>
<dbReference type="InterPro" id="IPR029055">
    <property type="entry name" value="Ntn_hydrolases_N"/>
</dbReference>
<evidence type="ECO:0000313" key="6">
    <source>
        <dbReference type="EMBL" id="SCV06012.1"/>
    </source>
</evidence>
<dbReference type="Gene3D" id="3.60.20.10">
    <property type="entry name" value="Glutamine Phosphoribosylpyrophosphate, subunit 1, domain 1"/>
    <property type="match status" value="1"/>
</dbReference>